<dbReference type="Pfam" id="PF05437">
    <property type="entry name" value="AzlD"/>
    <property type="match status" value="1"/>
</dbReference>
<feature type="transmembrane region" description="Helical" evidence="1">
    <location>
        <begin position="62"/>
        <end position="80"/>
    </location>
</feature>
<evidence type="ECO:0000313" key="3">
    <source>
        <dbReference type="Proteomes" id="UP000307217"/>
    </source>
</evidence>
<evidence type="ECO:0000313" key="2">
    <source>
        <dbReference type="EMBL" id="TMO67190.1"/>
    </source>
</evidence>
<sequence>MSWAVLFAMAAIIFISRYVFLEPRLPLVLSPNIKRLLTYSAPAVLIAIAAPLVFIDGEQLHIGLQSRYFIGAVVACLLIVLTRNTLVTVLGSMGLFFCVINPMMSKRKGELLP</sequence>
<evidence type="ECO:0000256" key="1">
    <source>
        <dbReference type="SAM" id="Phobius"/>
    </source>
</evidence>
<comment type="caution">
    <text evidence="2">The sequence shown here is derived from an EMBL/GenBank/DDBJ whole genome shotgun (WGS) entry which is preliminary data.</text>
</comment>
<dbReference type="EMBL" id="PNBX01000062">
    <property type="protein sequence ID" value="TMO67190.1"/>
    <property type="molecule type" value="Genomic_DNA"/>
</dbReference>
<gene>
    <name evidence="2" type="ORF">CWC19_14645</name>
</gene>
<reference evidence="2 3" key="1">
    <citation type="submission" date="2018-01" db="EMBL/GenBank/DDBJ databases">
        <authorList>
            <person name="Paulsen S."/>
            <person name="Gram L.K."/>
        </authorList>
    </citation>
    <scope>NUCLEOTIDE SEQUENCE [LARGE SCALE GENOMIC DNA]</scope>
    <source>
        <strain evidence="2 3">S3790</strain>
    </source>
</reference>
<dbReference type="RefSeq" id="WP_138592560.1">
    <property type="nucleotide sequence ID" value="NZ_PNBX01000062.1"/>
</dbReference>
<protein>
    <submittedName>
        <fullName evidence="2">Branched-chain amino acid ABC transporter</fullName>
    </submittedName>
</protein>
<keyword evidence="1" id="KW-0812">Transmembrane</keyword>
<dbReference type="InterPro" id="IPR008407">
    <property type="entry name" value="Brnchd-chn_aa_trnsp_AzlD"/>
</dbReference>
<accession>A0A5S3V6E8</accession>
<feature type="transmembrane region" description="Helical" evidence="1">
    <location>
        <begin position="37"/>
        <end position="55"/>
    </location>
</feature>
<name>A0A5S3V6E8_9GAMM</name>
<dbReference type="Proteomes" id="UP000307217">
    <property type="component" value="Unassembled WGS sequence"/>
</dbReference>
<dbReference type="AlphaFoldDB" id="A0A5S3V6E8"/>
<keyword evidence="1" id="KW-1133">Transmembrane helix</keyword>
<keyword evidence="1" id="KW-0472">Membrane</keyword>
<reference evidence="3" key="2">
    <citation type="submission" date="2019-06" db="EMBL/GenBank/DDBJ databases">
        <title>Co-occurence of chitin degradation, pigmentation and bioactivity in marine Pseudoalteromonas.</title>
        <authorList>
            <person name="Sonnenschein E.C."/>
            <person name="Bech P.K."/>
        </authorList>
    </citation>
    <scope>NUCLEOTIDE SEQUENCE [LARGE SCALE GENOMIC DNA]</scope>
    <source>
        <strain evidence="3">S3790</strain>
    </source>
</reference>
<dbReference type="OrthoDB" id="4257348at2"/>
<organism evidence="2 3">
    <name type="scientific">Pseudoalteromonas aurantia</name>
    <dbReference type="NCBI Taxonomy" id="43654"/>
    <lineage>
        <taxon>Bacteria</taxon>
        <taxon>Pseudomonadati</taxon>
        <taxon>Pseudomonadota</taxon>
        <taxon>Gammaproteobacteria</taxon>
        <taxon>Alteromonadales</taxon>
        <taxon>Pseudoalteromonadaceae</taxon>
        <taxon>Pseudoalteromonas</taxon>
    </lineage>
</organism>
<proteinExistence type="predicted"/>